<dbReference type="EMBL" id="CAJVCH010180605">
    <property type="protein sequence ID" value="CAG7729570.1"/>
    <property type="molecule type" value="Genomic_DNA"/>
</dbReference>
<comment type="caution">
    <text evidence="2">The sequence shown here is derived from an EMBL/GenBank/DDBJ whole genome shotgun (WGS) entry which is preliminary data.</text>
</comment>
<reference evidence="2" key="1">
    <citation type="submission" date="2021-06" db="EMBL/GenBank/DDBJ databases">
        <authorList>
            <person name="Hodson N. C."/>
            <person name="Mongue J. A."/>
            <person name="Jaron S. K."/>
        </authorList>
    </citation>
    <scope>NUCLEOTIDE SEQUENCE</scope>
</reference>
<sequence length="51" mass="5665">MESRIPLQIATMAQMVEATTEPEGRCHRSHQGREPAPFELENGKGNQSASR</sequence>
<evidence type="ECO:0000256" key="1">
    <source>
        <dbReference type="SAM" id="MobiDB-lite"/>
    </source>
</evidence>
<protein>
    <submittedName>
        <fullName evidence="2">Uncharacterized protein</fullName>
    </submittedName>
</protein>
<gene>
    <name evidence="2" type="ORF">AFUS01_LOCUS18271</name>
</gene>
<dbReference type="AlphaFoldDB" id="A0A8J2JZ30"/>
<proteinExistence type="predicted"/>
<accession>A0A8J2JZ30</accession>
<dbReference type="Proteomes" id="UP000708208">
    <property type="component" value="Unassembled WGS sequence"/>
</dbReference>
<name>A0A8J2JZ30_9HEXA</name>
<keyword evidence="3" id="KW-1185">Reference proteome</keyword>
<feature type="region of interest" description="Disordered" evidence="1">
    <location>
        <begin position="17"/>
        <end position="51"/>
    </location>
</feature>
<organism evidence="2 3">
    <name type="scientific">Allacma fusca</name>
    <dbReference type="NCBI Taxonomy" id="39272"/>
    <lineage>
        <taxon>Eukaryota</taxon>
        <taxon>Metazoa</taxon>
        <taxon>Ecdysozoa</taxon>
        <taxon>Arthropoda</taxon>
        <taxon>Hexapoda</taxon>
        <taxon>Collembola</taxon>
        <taxon>Symphypleona</taxon>
        <taxon>Sminthuridae</taxon>
        <taxon>Allacma</taxon>
    </lineage>
</organism>
<evidence type="ECO:0000313" key="2">
    <source>
        <dbReference type="EMBL" id="CAG7729570.1"/>
    </source>
</evidence>
<evidence type="ECO:0000313" key="3">
    <source>
        <dbReference type="Proteomes" id="UP000708208"/>
    </source>
</evidence>